<dbReference type="OrthoDB" id="9783788at2"/>
<dbReference type="GO" id="GO:0003677">
    <property type="term" value="F:DNA binding"/>
    <property type="evidence" value="ECO:0007669"/>
    <property type="project" value="UniProtKB-KW"/>
</dbReference>
<protein>
    <submittedName>
        <fullName evidence="7">DNA-directed RNA polymerase</fullName>
    </submittedName>
</protein>
<organism evidence="7 8">
    <name type="scientific">Salipaludibacillus aurantiacus</name>
    <dbReference type="NCBI Taxonomy" id="1601833"/>
    <lineage>
        <taxon>Bacteria</taxon>
        <taxon>Bacillati</taxon>
        <taxon>Bacillota</taxon>
        <taxon>Bacilli</taxon>
        <taxon>Bacillales</taxon>
        <taxon>Bacillaceae</taxon>
    </lineage>
</organism>
<evidence type="ECO:0000259" key="6">
    <source>
        <dbReference type="Pfam" id="PF08281"/>
    </source>
</evidence>
<dbReference type="Pfam" id="PF04542">
    <property type="entry name" value="Sigma70_r2"/>
    <property type="match status" value="1"/>
</dbReference>
<dbReference type="EMBL" id="FOGT01000007">
    <property type="protein sequence ID" value="SES07540.1"/>
    <property type="molecule type" value="Genomic_DNA"/>
</dbReference>
<keyword evidence="8" id="KW-1185">Reference proteome</keyword>
<reference evidence="8" key="1">
    <citation type="submission" date="2016-10" db="EMBL/GenBank/DDBJ databases">
        <authorList>
            <person name="Varghese N."/>
            <person name="Submissions S."/>
        </authorList>
    </citation>
    <scope>NUCLEOTIDE SEQUENCE [LARGE SCALE GENOMIC DNA]</scope>
    <source>
        <strain evidence="8">S9</strain>
    </source>
</reference>
<dbReference type="SUPFAM" id="SSF88659">
    <property type="entry name" value="Sigma3 and sigma4 domains of RNA polymerase sigma factors"/>
    <property type="match status" value="1"/>
</dbReference>
<evidence type="ECO:0000313" key="7">
    <source>
        <dbReference type="EMBL" id="SES07540.1"/>
    </source>
</evidence>
<dbReference type="InterPro" id="IPR013249">
    <property type="entry name" value="RNA_pol_sigma70_r4_t2"/>
</dbReference>
<dbReference type="GO" id="GO:0016987">
    <property type="term" value="F:sigma factor activity"/>
    <property type="evidence" value="ECO:0007669"/>
    <property type="project" value="UniProtKB-KW"/>
</dbReference>
<dbReference type="AlphaFoldDB" id="A0A1H9UD97"/>
<name>A0A1H9UD97_9BACI</name>
<dbReference type="Gene3D" id="1.10.1740.10">
    <property type="match status" value="1"/>
</dbReference>
<feature type="domain" description="RNA polymerase sigma-70 region 2" evidence="5">
    <location>
        <begin position="17"/>
        <end position="82"/>
    </location>
</feature>
<dbReference type="InterPro" id="IPR014284">
    <property type="entry name" value="RNA_pol_sigma-70_dom"/>
</dbReference>
<evidence type="ECO:0000259" key="5">
    <source>
        <dbReference type="Pfam" id="PF04542"/>
    </source>
</evidence>
<dbReference type="InterPro" id="IPR013325">
    <property type="entry name" value="RNA_pol_sigma_r2"/>
</dbReference>
<dbReference type="Pfam" id="PF08281">
    <property type="entry name" value="Sigma70_r4_2"/>
    <property type="match status" value="1"/>
</dbReference>
<dbReference type="GO" id="GO:0000428">
    <property type="term" value="C:DNA-directed RNA polymerase complex"/>
    <property type="evidence" value="ECO:0007669"/>
    <property type="project" value="UniProtKB-KW"/>
</dbReference>
<dbReference type="PANTHER" id="PTHR30385:SF4">
    <property type="entry name" value="RNA POLYMERASE SIGMA-E FACTOR"/>
    <property type="match status" value="1"/>
</dbReference>
<dbReference type="GO" id="GO:0006352">
    <property type="term" value="P:DNA-templated transcription initiation"/>
    <property type="evidence" value="ECO:0007669"/>
    <property type="project" value="InterPro"/>
</dbReference>
<keyword evidence="7" id="KW-0240">DNA-directed RNA polymerase</keyword>
<gene>
    <name evidence="7" type="ORF">SAMN05518684_107149</name>
</gene>
<evidence type="ECO:0000256" key="2">
    <source>
        <dbReference type="ARBA" id="ARBA00023082"/>
    </source>
</evidence>
<dbReference type="InterPro" id="IPR036388">
    <property type="entry name" value="WH-like_DNA-bd_sf"/>
</dbReference>
<dbReference type="RefSeq" id="WP_093051511.1">
    <property type="nucleotide sequence ID" value="NZ_FOGT01000007.1"/>
</dbReference>
<dbReference type="SUPFAM" id="SSF88946">
    <property type="entry name" value="Sigma2 domain of RNA polymerase sigma factors"/>
    <property type="match status" value="1"/>
</dbReference>
<keyword evidence="3" id="KW-0238">DNA-binding</keyword>
<dbReference type="STRING" id="1601833.SAMN05518684_107149"/>
<accession>A0A1H9UD97</accession>
<evidence type="ECO:0000256" key="3">
    <source>
        <dbReference type="ARBA" id="ARBA00023125"/>
    </source>
</evidence>
<proteinExistence type="predicted"/>
<evidence type="ECO:0000256" key="4">
    <source>
        <dbReference type="ARBA" id="ARBA00023163"/>
    </source>
</evidence>
<sequence>MEKIEYQKDVEFEEICKQFEPMIYGLIRRWNLGSDKEDYIQTARIALYEAWMRHDGELGAFPAYAKSYVYGRIQQSLEKKERWQTNNVPVEPMQMGETCPGIVFNEEERVILYDWLERTSLTTREKDWVREALFHGHKPQEIADKFGVSVTTVKTWRKTALKKLREKREELF</sequence>
<dbReference type="Proteomes" id="UP000198571">
    <property type="component" value="Unassembled WGS sequence"/>
</dbReference>
<feature type="domain" description="RNA polymerase sigma factor 70 region 4 type 2" evidence="6">
    <location>
        <begin position="121"/>
        <end position="164"/>
    </location>
</feature>
<dbReference type="PANTHER" id="PTHR30385">
    <property type="entry name" value="SIGMA FACTOR F FLAGELLAR"/>
    <property type="match status" value="1"/>
</dbReference>
<keyword evidence="4" id="KW-0804">Transcription</keyword>
<keyword evidence="2" id="KW-0731">Sigma factor</keyword>
<dbReference type="NCBIfam" id="TIGR02937">
    <property type="entry name" value="sigma70-ECF"/>
    <property type="match status" value="1"/>
</dbReference>
<evidence type="ECO:0000256" key="1">
    <source>
        <dbReference type="ARBA" id="ARBA00023015"/>
    </source>
</evidence>
<keyword evidence="1" id="KW-0805">Transcription regulation</keyword>
<dbReference type="InterPro" id="IPR013324">
    <property type="entry name" value="RNA_pol_sigma_r3/r4-like"/>
</dbReference>
<dbReference type="InterPro" id="IPR007627">
    <property type="entry name" value="RNA_pol_sigma70_r2"/>
</dbReference>
<evidence type="ECO:0000313" key="8">
    <source>
        <dbReference type="Proteomes" id="UP000198571"/>
    </source>
</evidence>
<dbReference type="Gene3D" id="1.10.10.10">
    <property type="entry name" value="Winged helix-like DNA-binding domain superfamily/Winged helix DNA-binding domain"/>
    <property type="match status" value="1"/>
</dbReference>